<evidence type="ECO:0000313" key="3">
    <source>
        <dbReference type="Proteomes" id="UP000199361"/>
    </source>
</evidence>
<evidence type="ECO:0000313" key="2">
    <source>
        <dbReference type="EMBL" id="SEU21867.1"/>
    </source>
</evidence>
<evidence type="ECO:0000259" key="1">
    <source>
        <dbReference type="Pfam" id="PF21836"/>
    </source>
</evidence>
<dbReference type="InterPro" id="IPR054190">
    <property type="entry name" value="DUF6895"/>
</dbReference>
<proteinExistence type="predicted"/>
<dbReference type="Pfam" id="PF21836">
    <property type="entry name" value="DUF6895"/>
    <property type="match status" value="1"/>
</dbReference>
<gene>
    <name evidence="2" type="ORF">SAMN05421811_107425</name>
</gene>
<organism evidence="2 3">
    <name type="scientific">Nonomuraea wenchangensis</name>
    <dbReference type="NCBI Taxonomy" id="568860"/>
    <lineage>
        <taxon>Bacteria</taxon>
        <taxon>Bacillati</taxon>
        <taxon>Actinomycetota</taxon>
        <taxon>Actinomycetes</taxon>
        <taxon>Streptosporangiales</taxon>
        <taxon>Streptosporangiaceae</taxon>
        <taxon>Nonomuraea</taxon>
    </lineage>
</organism>
<feature type="domain" description="DUF6895" evidence="1">
    <location>
        <begin position="9"/>
        <end position="286"/>
    </location>
</feature>
<protein>
    <recommendedName>
        <fullName evidence="1">DUF6895 domain-containing protein</fullName>
    </recommendedName>
</protein>
<dbReference type="EMBL" id="FOHX01000007">
    <property type="protein sequence ID" value="SEU21867.1"/>
    <property type="molecule type" value="Genomic_DNA"/>
</dbReference>
<dbReference type="STRING" id="568860.SAMN05421811_107425"/>
<accession>A0A1I0KC57</accession>
<name>A0A1I0KC57_9ACTN</name>
<reference evidence="2 3" key="1">
    <citation type="submission" date="2016-10" db="EMBL/GenBank/DDBJ databases">
        <authorList>
            <person name="de Groot N.N."/>
        </authorList>
    </citation>
    <scope>NUCLEOTIDE SEQUENCE [LARGE SCALE GENOMIC DNA]</scope>
    <source>
        <strain evidence="2 3">CGMCC 4.5598</strain>
    </source>
</reference>
<dbReference type="RefSeq" id="WP_091085097.1">
    <property type="nucleotide sequence ID" value="NZ_FOHX01000007.1"/>
</dbReference>
<sequence length="307" mass="33222">MTALSGPAEAALSWVEGHLGQFGVRAHARDEHELVLLLKPLSELALTASLLGRDPALRERCHRLVTWAWDEAERGDCLLRVTAARPELVESVGLYASAYECGHHDERLHAWFAHLAGTALAGGLEIPAWRESALRHNLARLGLAEPPRASARGSWLGALPEPWTISDGTGYPMTHEVFYLTDFGARPAALPPDTVAYLAQWLPGWWRCVRGSGNHDLAAELVMTAACAGLAPMERELTELLAHARPDGGFAGPAGAGGDLPRPDGDDPRRRFLRDYHTTLVTLLALTTGLWATRGAPVPELIGGERT</sequence>
<dbReference type="AlphaFoldDB" id="A0A1I0KC57"/>
<keyword evidence="3" id="KW-1185">Reference proteome</keyword>
<dbReference type="Proteomes" id="UP000199361">
    <property type="component" value="Unassembled WGS sequence"/>
</dbReference>